<dbReference type="SUPFAM" id="SSF143870">
    <property type="entry name" value="PF0523-like"/>
    <property type="match status" value="1"/>
</dbReference>
<evidence type="ECO:0000313" key="6">
    <source>
        <dbReference type="EMBL" id="VDN18526.1"/>
    </source>
</evidence>
<dbReference type="AlphaFoldDB" id="A0A3P7PJV9"/>
<keyword evidence="7" id="KW-1185">Reference proteome</keyword>
<dbReference type="Pfam" id="PF08617">
    <property type="entry name" value="CGI-121"/>
    <property type="match status" value="1"/>
</dbReference>
<comment type="subcellular location">
    <subcellularLocation>
        <location evidence="1">Nucleus</location>
    </subcellularLocation>
</comment>
<dbReference type="Proteomes" id="UP000281553">
    <property type="component" value="Unassembled WGS sequence"/>
</dbReference>
<evidence type="ECO:0000256" key="3">
    <source>
        <dbReference type="ARBA" id="ARBA00022694"/>
    </source>
</evidence>
<dbReference type="GO" id="GO:0000408">
    <property type="term" value="C:EKC/KEOPS complex"/>
    <property type="evidence" value="ECO:0007669"/>
    <property type="project" value="TreeGrafter"/>
</dbReference>
<dbReference type="InterPro" id="IPR036504">
    <property type="entry name" value="CGI121/TPRKB_sf"/>
</dbReference>
<keyword evidence="4 5" id="KW-0539">Nucleus</keyword>
<sequence>MDFGTTEKAQKAISKRYELNSRVLKLEWVTPKHTDWYKIVPVLFPKHCLNLALVNGISSPLEVNERLQAGKVQLRADSTAMVNAEYIVSEAQVEAAAVQALANRASRKPQERSPFSSEFLACLHPRHSINDAVGVFGVNKDTKHILFVIISMVEEEIVSLDNLCQSLSAQPEEITLLSNVANKQKICAAYDISVAEMEMASDENLGMLPSILTKMSVGMLVR</sequence>
<evidence type="ECO:0000256" key="2">
    <source>
        <dbReference type="ARBA" id="ARBA00005546"/>
    </source>
</evidence>
<dbReference type="GO" id="GO:0002949">
    <property type="term" value="P:tRNA threonylcarbamoyladenosine modification"/>
    <property type="evidence" value="ECO:0007669"/>
    <property type="project" value="TreeGrafter"/>
</dbReference>
<protein>
    <submittedName>
        <fullName evidence="6">Uncharacterized protein</fullName>
    </submittedName>
</protein>
<dbReference type="GO" id="GO:0005634">
    <property type="term" value="C:nucleus"/>
    <property type="evidence" value="ECO:0007669"/>
    <property type="project" value="UniProtKB-SubCell"/>
</dbReference>
<comment type="similarity">
    <text evidence="2 5">Belongs to the CGI121/TPRKB family.</text>
</comment>
<organism evidence="6 7">
    <name type="scientific">Dibothriocephalus latus</name>
    <name type="common">Fish tapeworm</name>
    <name type="synonym">Diphyllobothrium latum</name>
    <dbReference type="NCBI Taxonomy" id="60516"/>
    <lineage>
        <taxon>Eukaryota</taxon>
        <taxon>Metazoa</taxon>
        <taxon>Spiralia</taxon>
        <taxon>Lophotrochozoa</taxon>
        <taxon>Platyhelminthes</taxon>
        <taxon>Cestoda</taxon>
        <taxon>Eucestoda</taxon>
        <taxon>Diphyllobothriidea</taxon>
        <taxon>Diphyllobothriidae</taxon>
        <taxon>Dibothriocephalus</taxon>
    </lineage>
</organism>
<dbReference type="InterPro" id="IPR013926">
    <property type="entry name" value="CGI121/TPRKB"/>
</dbReference>
<evidence type="ECO:0000256" key="4">
    <source>
        <dbReference type="ARBA" id="ARBA00023242"/>
    </source>
</evidence>
<keyword evidence="3" id="KW-0819">tRNA processing</keyword>
<dbReference type="PANTHER" id="PTHR15840">
    <property type="entry name" value="CGI-121 FAMILY MEMBER"/>
    <property type="match status" value="1"/>
</dbReference>
<evidence type="ECO:0000313" key="7">
    <source>
        <dbReference type="Proteomes" id="UP000281553"/>
    </source>
</evidence>
<reference evidence="6 7" key="1">
    <citation type="submission" date="2018-11" db="EMBL/GenBank/DDBJ databases">
        <authorList>
            <consortium name="Pathogen Informatics"/>
        </authorList>
    </citation>
    <scope>NUCLEOTIDE SEQUENCE [LARGE SCALE GENOMIC DNA]</scope>
</reference>
<evidence type="ECO:0000256" key="5">
    <source>
        <dbReference type="RuleBase" id="RU004398"/>
    </source>
</evidence>
<dbReference type="Gene3D" id="3.30.2380.10">
    <property type="entry name" value="CGI121/TPRKB"/>
    <property type="match status" value="1"/>
</dbReference>
<dbReference type="GO" id="GO:0005829">
    <property type="term" value="C:cytosol"/>
    <property type="evidence" value="ECO:0007669"/>
    <property type="project" value="TreeGrafter"/>
</dbReference>
<proteinExistence type="inferred from homology"/>
<gene>
    <name evidence="6" type="ORF">DILT_LOCUS13204</name>
</gene>
<name>A0A3P7PJV9_DIBLA</name>
<accession>A0A3P7PJV9</accession>
<dbReference type="OrthoDB" id="167718at2759"/>
<dbReference type="PANTHER" id="PTHR15840:SF10">
    <property type="entry name" value="EKC_KEOPS COMPLEX SUBUNIT TPRKB"/>
    <property type="match status" value="1"/>
</dbReference>
<evidence type="ECO:0000256" key="1">
    <source>
        <dbReference type="ARBA" id="ARBA00004123"/>
    </source>
</evidence>
<dbReference type="EMBL" id="UYRU01069270">
    <property type="protein sequence ID" value="VDN18526.1"/>
    <property type="molecule type" value="Genomic_DNA"/>
</dbReference>